<evidence type="ECO:0000256" key="1">
    <source>
        <dbReference type="SAM" id="MobiDB-lite"/>
    </source>
</evidence>
<comment type="caution">
    <text evidence="2">The sequence shown here is derived from an EMBL/GenBank/DDBJ whole genome shotgun (WGS) entry which is preliminary data.</text>
</comment>
<proteinExistence type="predicted"/>
<sequence>MTFIITVVSTVMAVGAECFIVPLASRAALLEPPAIALLAGGAAACPPSGRRRVHGCWSRRASRPRNSSAFWKPTTRMPSISRPCRSKKMIPGGP</sequence>
<organism evidence="2 3">
    <name type="scientific">Candidatus Accumulibacter adjunctus</name>
    <dbReference type="NCBI Taxonomy" id="1454001"/>
    <lineage>
        <taxon>Bacteria</taxon>
        <taxon>Pseudomonadati</taxon>
        <taxon>Pseudomonadota</taxon>
        <taxon>Betaproteobacteria</taxon>
        <taxon>Candidatus Accumulibacter</taxon>
    </lineage>
</organism>
<evidence type="ECO:0000313" key="2">
    <source>
        <dbReference type="EMBL" id="EXI66449.1"/>
    </source>
</evidence>
<accession>A0A011PJM6</accession>
<name>A0A011PJM6_9PROT</name>
<dbReference type="Proteomes" id="UP000020218">
    <property type="component" value="Unassembled WGS sequence"/>
</dbReference>
<protein>
    <submittedName>
        <fullName evidence="2">Uncharacterized protein</fullName>
    </submittedName>
</protein>
<evidence type="ECO:0000313" key="3">
    <source>
        <dbReference type="Proteomes" id="UP000020218"/>
    </source>
</evidence>
<feature type="region of interest" description="Disordered" evidence="1">
    <location>
        <begin position="66"/>
        <end position="94"/>
    </location>
</feature>
<dbReference type="AlphaFoldDB" id="A0A011PJM6"/>
<dbReference type="EMBL" id="JFAX01000015">
    <property type="protein sequence ID" value="EXI66449.1"/>
    <property type="molecule type" value="Genomic_DNA"/>
</dbReference>
<keyword evidence="3" id="KW-1185">Reference proteome</keyword>
<gene>
    <name evidence="2" type="ORF">AW08_02563</name>
</gene>
<reference evidence="2" key="1">
    <citation type="submission" date="2014-02" db="EMBL/GenBank/DDBJ databases">
        <title>Expanding our view of genomic diversity in Candidatus Accumulibacter clades.</title>
        <authorList>
            <person name="Skennerton C.T."/>
            <person name="Barr J.J."/>
            <person name="Slater F.R."/>
            <person name="Bond P.L."/>
            <person name="Tyson G.W."/>
        </authorList>
    </citation>
    <scope>NUCLEOTIDE SEQUENCE [LARGE SCALE GENOMIC DNA]</scope>
</reference>